<gene>
    <name evidence="3" type="ORF">K7432_010257</name>
</gene>
<dbReference type="SMART" id="SM00315">
    <property type="entry name" value="RGS"/>
    <property type="match status" value="1"/>
</dbReference>
<dbReference type="Proteomes" id="UP001479436">
    <property type="component" value="Unassembled WGS sequence"/>
</dbReference>
<dbReference type="Pfam" id="PF00615">
    <property type="entry name" value="RGS"/>
    <property type="match status" value="1"/>
</dbReference>
<feature type="transmembrane region" description="Helical" evidence="1">
    <location>
        <begin position="244"/>
        <end position="268"/>
    </location>
</feature>
<feature type="transmembrane region" description="Helical" evidence="1">
    <location>
        <begin position="134"/>
        <end position="157"/>
    </location>
</feature>
<dbReference type="InterPro" id="IPR016137">
    <property type="entry name" value="RGS"/>
</dbReference>
<keyword evidence="1" id="KW-0472">Membrane</keyword>
<reference evidence="3 4" key="1">
    <citation type="submission" date="2023-04" db="EMBL/GenBank/DDBJ databases">
        <title>Genome of Basidiobolus ranarum AG-B5.</title>
        <authorList>
            <person name="Stajich J.E."/>
            <person name="Carter-House D."/>
            <person name="Gryganskyi A."/>
        </authorList>
    </citation>
    <scope>NUCLEOTIDE SEQUENCE [LARGE SCALE GENOMIC DNA]</scope>
    <source>
        <strain evidence="3 4">AG-B5</strain>
    </source>
</reference>
<feature type="domain" description="RGS" evidence="2">
    <location>
        <begin position="282"/>
        <end position="408"/>
    </location>
</feature>
<organism evidence="3 4">
    <name type="scientific">Basidiobolus ranarum</name>
    <dbReference type="NCBI Taxonomy" id="34480"/>
    <lineage>
        <taxon>Eukaryota</taxon>
        <taxon>Fungi</taxon>
        <taxon>Fungi incertae sedis</taxon>
        <taxon>Zoopagomycota</taxon>
        <taxon>Entomophthoromycotina</taxon>
        <taxon>Basidiobolomycetes</taxon>
        <taxon>Basidiobolales</taxon>
        <taxon>Basidiobolaceae</taxon>
        <taxon>Basidiobolus</taxon>
    </lineage>
</organism>
<evidence type="ECO:0000313" key="3">
    <source>
        <dbReference type="EMBL" id="KAK9704309.1"/>
    </source>
</evidence>
<proteinExistence type="predicted"/>
<feature type="transmembrane region" description="Helical" evidence="1">
    <location>
        <begin position="212"/>
        <end position="232"/>
    </location>
</feature>
<sequence length="414" mass="47476">MLFIAHRASPNIRYRGTFLSVCMVIANSLVVTLYLGREPTFDKFPCFISLWVSSIGIPLWLTCVLGRFLRLIYLYRFNQAQLTSVSTTFGSDSCGTNLIRRYSFTSEEKFIKPSAIKSQEDWYIRHRGIFTNKFIAKLVLGCLALQIIPTLVIQFYSHKFAVYPQVQTGNCLTGWEFGPVYSTSAIYVFIFCPIMITQLNGFNDVYGIKSELMADFVIGTIAFFLYAVFAISPSLKNVIKVFPAAHWSVLALMISHIFSIVIPTIHAIRFLSEEPRNEQNPEFECVLEDPDQFEVFQKFCVRNFTVETTKFYERCIKFRARAERINLDQKTDKTLILDGELITEIQSIYEMFISPNASFPIQIDRSTARQIAKDIFSGTITLEIFDLAVYEVRHQMLNVTFPSFNSSNCSQSSQ</sequence>
<evidence type="ECO:0000313" key="4">
    <source>
        <dbReference type="Proteomes" id="UP001479436"/>
    </source>
</evidence>
<dbReference type="CDD" id="cd07440">
    <property type="entry name" value="RGS"/>
    <property type="match status" value="1"/>
</dbReference>
<dbReference type="SUPFAM" id="SSF48097">
    <property type="entry name" value="Regulator of G-protein signaling, RGS"/>
    <property type="match status" value="1"/>
</dbReference>
<dbReference type="InterPro" id="IPR036305">
    <property type="entry name" value="RGS_sf"/>
</dbReference>
<evidence type="ECO:0000256" key="1">
    <source>
        <dbReference type="SAM" id="Phobius"/>
    </source>
</evidence>
<dbReference type="PROSITE" id="PS50132">
    <property type="entry name" value="RGS"/>
    <property type="match status" value="1"/>
</dbReference>
<feature type="transmembrane region" description="Helical" evidence="1">
    <location>
        <begin position="177"/>
        <end position="200"/>
    </location>
</feature>
<protein>
    <recommendedName>
        <fullName evidence="2">RGS domain-containing protein</fullName>
    </recommendedName>
</protein>
<feature type="transmembrane region" description="Helical" evidence="1">
    <location>
        <begin position="48"/>
        <end position="69"/>
    </location>
</feature>
<dbReference type="PANTHER" id="PTHR10845:SF192">
    <property type="entry name" value="DOUBLE HIT, ISOFORM B"/>
    <property type="match status" value="1"/>
</dbReference>
<name>A0ABR2VVR7_9FUNG</name>
<dbReference type="EMBL" id="JASJQH010007568">
    <property type="protein sequence ID" value="KAK9704309.1"/>
    <property type="molecule type" value="Genomic_DNA"/>
</dbReference>
<dbReference type="PANTHER" id="PTHR10845">
    <property type="entry name" value="REGULATOR OF G PROTEIN SIGNALING"/>
    <property type="match status" value="1"/>
</dbReference>
<dbReference type="InterPro" id="IPR044926">
    <property type="entry name" value="RGS_subdomain_2"/>
</dbReference>
<comment type="caution">
    <text evidence="3">The sequence shown here is derived from an EMBL/GenBank/DDBJ whole genome shotgun (WGS) entry which is preliminary data.</text>
</comment>
<feature type="transmembrane region" description="Helical" evidence="1">
    <location>
        <begin position="12"/>
        <end position="36"/>
    </location>
</feature>
<keyword evidence="4" id="KW-1185">Reference proteome</keyword>
<dbReference type="Gene3D" id="1.10.167.10">
    <property type="entry name" value="Regulator of G-protein Signalling 4, domain 2"/>
    <property type="match status" value="1"/>
</dbReference>
<accession>A0ABR2VVR7</accession>
<keyword evidence="1" id="KW-0812">Transmembrane</keyword>
<keyword evidence="1" id="KW-1133">Transmembrane helix</keyword>
<evidence type="ECO:0000259" key="2">
    <source>
        <dbReference type="PROSITE" id="PS50132"/>
    </source>
</evidence>